<dbReference type="PANTHER" id="PTHR30592:SF1">
    <property type="entry name" value="SULFUR CARRIER PROTEIN FDHD"/>
    <property type="match status" value="1"/>
</dbReference>
<keyword evidence="1 3" id="KW-0963">Cytoplasm</keyword>
<accession>A0A3N2QRH3</accession>
<evidence type="ECO:0000313" key="4">
    <source>
        <dbReference type="EMBL" id="ROT97780.1"/>
    </source>
</evidence>
<dbReference type="GO" id="GO:0005737">
    <property type="term" value="C:cytoplasm"/>
    <property type="evidence" value="ECO:0007669"/>
    <property type="project" value="UniProtKB-SubCell"/>
</dbReference>
<dbReference type="SUPFAM" id="SSF53927">
    <property type="entry name" value="Cytidine deaminase-like"/>
    <property type="match status" value="1"/>
</dbReference>
<dbReference type="HAMAP" id="MF_00187">
    <property type="entry name" value="FdhD"/>
    <property type="match status" value="1"/>
</dbReference>
<comment type="caution">
    <text evidence="3">Lacks conserved residue(s) required for the propagation of feature annotation.</text>
</comment>
<evidence type="ECO:0000256" key="2">
    <source>
        <dbReference type="ARBA" id="ARBA00023150"/>
    </source>
</evidence>
<keyword evidence="4" id="KW-0808">Transferase</keyword>
<dbReference type="Proteomes" id="UP000268016">
    <property type="component" value="Unassembled WGS sequence"/>
</dbReference>
<protein>
    <recommendedName>
        <fullName evidence="3">Sulfur carrier protein FdhD</fullName>
    </recommendedName>
</protein>
<keyword evidence="2 3" id="KW-0501">Molybdenum cofactor biosynthesis</keyword>
<organism evidence="4 5">
    <name type="scientific">Histidinibacterium lentulum</name>
    <dbReference type="NCBI Taxonomy" id="2480588"/>
    <lineage>
        <taxon>Bacteria</taxon>
        <taxon>Pseudomonadati</taxon>
        <taxon>Pseudomonadota</taxon>
        <taxon>Alphaproteobacteria</taxon>
        <taxon>Rhodobacterales</taxon>
        <taxon>Paracoccaceae</taxon>
        <taxon>Histidinibacterium</taxon>
    </lineage>
</organism>
<feature type="active site" description="Cysteine persulfide intermediate" evidence="3">
    <location>
        <position position="109"/>
    </location>
</feature>
<dbReference type="Gene3D" id="3.40.140.10">
    <property type="entry name" value="Cytidine Deaminase, domain 2"/>
    <property type="match status" value="1"/>
</dbReference>
<evidence type="ECO:0000256" key="3">
    <source>
        <dbReference type="HAMAP-Rule" id="MF_00187"/>
    </source>
</evidence>
<evidence type="ECO:0000256" key="1">
    <source>
        <dbReference type="ARBA" id="ARBA00022490"/>
    </source>
</evidence>
<dbReference type="PANTHER" id="PTHR30592">
    <property type="entry name" value="FORMATE DEHYDROGENASE"/>
    <property type="match status" value="1"/>
</dbReference>
<comment type="similarity">
    <text evidence="3">Belongs to the FdhD family.</text>
</comment>
<reference evidence="4 5" key="1">
    <citation type="submission" date="2018-10" db="EMBL/GenBank/DDBJ databases">
        <title>Histidinibacterium lentulum gen. nov., sp. nov., a marine bacterium from the culture broth of Picochlorum sp. 122.</title>
        <authorList>
            <person name="Wang G."/>
        </authorList>
    </citation>
    <scope>NUCLEOTIDE SEQUENCE [LARGE SCALE GENOMIC DNA]</scope>
    <source>
        <strain evidence="4 5">B17</strain>
    </source>
</reference>
<dbReference type="GO" id="GO:0097163">
    <property type="term" value="F:sulfur carrier activity"/>
    <property type="evidence" value="ECO:0007669"/>
    <property type="project" value="UniProtKB-UniRule"/>
</dbReference>
<comment type="caution">
    <text evidence="4">The sequence shown here is derived from an EMBL/GenBank/DDBJ whole genome shotgun (WGS) entry which is preliminary data.</text>
</comment>
<dbReference type="NCBIfam" id="TIGR00129">
    <property type="entry name" value="fdhD_narQ"/>
    <property type="match status" value="1"/>
</dbReference>
<dbReference type="InterPro" id="IPR016193">
    <property type="entry name" value="Cytidine_deaminase-like"/>
</dbReference>
<dbReference type="GO" id="GO:0016783">
    <property type="term" value="F:sulfurtransferase activity"/>
    <property type="evidence" value="ECO:0007669"/>
    <property type="project" value="InterPro"/>
</dbReference>
<name>A0A3N2QRH3_9RHOB</name>
<dbReference type="EMBL" id="RDRB01000011">
    <property type="protein sequence ID" value="ROT97780.1"/>
    <property type="molecule type" value="Genomic_DNA"/>
</dbReference>
<gene>
    <name evidence="3 4" type="primary">fdhD</name>
    <name evidence="4" type="ORF">EAT49_18425</name>
</gene>
<dbReference type="RefSeq" id="WP_123643787.1">
    <property type="nucleotide sequence ID" value="NZ_ML119091.1"/>
</dbReference>
<sequence>MTWRRAETARGRAIRPEGARDVTRTLPEETPVALVYDGSTQAVMMATPADIADFAVGFTLTEGFAEAGEIGEVEVLLHPRGIEARLWLPEHRRAALARRRRAMAGPVGCGLCGIDSLDEATRALPAVPEGARFTAAEITNAADDLRGHQPLHDLTRAVHAAGFLLPGEGIVLAREDVGRHNALDKLIGALARAGIDAGQGAIVLTSRVSTEMVQKTAMAGCPVLVAVSAPTAHALRLAEGCGLTLAAFARAGGVDLYAHPHRILTEAADVA</sequence>
<proteinExistence type="inferred from homology"/>
<dbReference type="Gene3D" id="3.10.20.10">
    <property type="match status" value="1"/>
</dbReference>
<comment type="function">
    <text evidence="3">Required for formate dehydrogenase (FDH) activity. Acts as a sulfur carrier protein that transfers sulfur from IscS to the molybdenum cofactor prior to its insertion into FDH.</text>
</comment>
<dbReference type="GO" id="GO:0006777">
    <property type="term" value="P:Mo-molybdopterin cofactor biosynthetic process"/>
    <property type="evidence" value="ECO:0007669"/>
    <property type="project" value="UniProtKB-UniRule"/>
</dbReference>
<comment type="subcellular location">
    <subcellularLocation>
        <location evidence="3">Cytoplasm</location>
    </subcellularLocation>
</comment>
<dbReference type="InterPro" id="IPR003786">
    <property type="entry name" value="FdhD"/>
</dbReference>
<dbReference type="PIRSF" id="PIRSF015626">
    <property type="entry name" value="FdhD"/>
    <property type="match status" value="1"/>
</dbReference>
<dbReference type="OrthoDB" id="3197277at2"/>
<dbReference type="Pfam" id="PF02634">
    <property type="entry name" value="FdhD-NarQ"/>
    <property type="match status" value="1"/>
</dbReference>
<keyword evidence="5" id="KW-1185">Reference proteome</keyword>
<dbReference type="AlphaFoldDB" id="A0A3N2QRH3"/>
<evidence type="ECO:0000313" key="5">
    <source>
        <dbReference type="Proteomes" id="UP000268016"/>
    </source>
</evidence>